<evidence type="ECO:0000313" key="2">
    <source>
        <dbReference type="Proteomes" id="UP001169217"/>
    </source>
</evidence>
<gene>
    <name evidence="1" type="ORF">CLIM01_00782</name>
</gene>
<keyword evidence="2" id="KW-1185">Reference proteome</keyword>
<accession>A0ABQ9QDH9</accession>
<reference evidence="1" key="1">
    <citation type="submission" date="2023-04" db="EMBL/GenBank/DDBJ databases">
        <title>Colletotrichum limetticola genome sequence.</title>
        <authorList>
            <person name="Baroncelli R."/>
        </authorList>
    </citation>
    <scope>NUCLEOTIDE SEQUENCE</scope>
    <source>
        <strain evidence="1">KLA-Anderson</strain>
    </source>
</reference>
<protein>
    <submittedName>
        <fullName evidence="1">Uncharacterized protein</fullName>
    </submittedName>
</protein>
<evidence type="ECO:0000313" key="1">
    <source>
        <dbReference type="EMBL" id="KAK0381883.1"/>
    </source>
</evidence>
<name>A0ABQ9QDH9_9PEZI</name>
<sequence>MIGKFGLSDQQLKSLKVLAIALIFPSFLDTTIS</sequence>
<comment type="caution">
    <text evidence="1">The sequence shown here is derived from an EMBL/GenBank/DDBJ whole genome shotgun (WGS) entry which is preliminary data.</text>
</comment>
<proteinExistence type="predicted"/>
<dbReference type="EMBL" id="JARUPT010000011">
    <property type="protein sequence ID" value="KAK0381883.1"/>
    <property type="molecule type" value="Genomic_DNA"/>
</dbReference>
<organism evidence="1 2">
    <name type="scientific">Colletotrichum limetticola</name>
    <dbReference type="NCBI Taxonomy" id="1209924"/>
    <lineage>
        <taxon>Eukaryota</taxon>
        <taxon>Fungi</taxon>
        <taxon>Dikarya</taxon>
        <taxon>Ascomycota</taxon>
        <taxon>Pezizomycotina</taxon>
        <taxon>Sordariomycetes</taxon>
        <taxon>Hypocreomycetidae</taxon>
        <taxon>Glomerellales</taxon>
        <taxon>Glomerellaceae</taxon>
        <taxon>Colletotrichum</taxon>
        <taxon>Colletotrichum acutatum species complex</taxon>
    </lineage>
</organism>
<dbReference type="Proteomes" id="UP001169217">
    <property type="component" value="Unassembled WGS sequence"/>
</dbReference>